<feature type="active site" evidence="3">
    <location>
        <position position="275"/>
    </location>
</feature>
<dbReference type="PANTHER" id="PTHR47966">
    <property type="entry name" value="BETA-SITE APP-CLEAVING ENZYME, ISOFORM A-RELATED"/>
    <property type="match status" value="1"/>
</dbReference>
<dbReference type="GO" id="GO:0006508">
    <property type="term" value="P:proteolysis"/>
    <property type="evidence" value="ECO:0007669"/>
    <property type="project" value="UniProtKB-KW"/>
</dbReference>
<dbReference type="Gene3D" id="6.10.140.60">
    <property type="match status" value="1"/>
</dbReference>
<keyword evidence="6" id="KW-0732">Signal</keyword>
<keyword evidence="5" id="KW-0064">Aspartyl protease</keyword>
<feature type="disulfide bond" evidence="4">
    <location>
        <begin position="325"/>
        <end position="358"/>
    </location>
</feature>
<dbReference type="GO" id="GO:0004190">
    <property type="term" value="F:aspartic-type endopeptidase activity"/>
    <property type="evidence" value="ECO:0007669"/>
    <property type="project" value="UniProtKB-KW"/>
</dbReference>
<feature type="non-terminal residue" evidence="9">
    <location>
        <position position="400"/>
    </location>
</feature>
<dbReference type="Gene3D" id="2.40.70.10">
    <property type="entry name" value="Acid Proteases"/>
    <property type="match status" value="2"/>
</dbReference>
<evidence type="ECO:0000259" key="7">
    <source>
        <dbReference type="PROSITE" id="PS50177"/>
    </source>
</evidence>
<dbReference type="EMBL" id="KL448316">
    <property type="protein sequence ID" value="KFO82692.1"/>
    <property type="molecule type" value="Genomic_DNA"/>
</dbReference>
<feature type="disulfide bond" evidence="4">
    <location>
        <begin position="102"/>
        <end position="107"/>
    </location>
</feature>
<comment type="similarity">
    <text evidence="1 5">Belongs to the peptidase A1 family.</text>
</comment>
<evidence type="ECO:0000256" key="4">
    <source>
        <dbReference type="PIRSR" id="PIRSR601461-2"/>
    </source>
</evidence>
<evidence type="ECO:0000256" key="6">
    <source>
        <dbReference type="SAM" id="SignalP"/>
    </source>
</evidence>
<accession>A0A091H8Y1</accession>
<dbReference type="PROSITE" id="PS51767">
    <property type="entry name" value="PEPTIDASE_A1"/>
    <property type="match status" value="1"/>
</dbReference>
<dbReference type="InterPro" id="IPR021109">
    <property type="entry name" value="Peptidase_aspartic_dom_sf"/>
</dbReference>
<evidence type="ECO:0000313" key="9">
    <source>
        <dbReference type="EMBL" id="KFO82692.1"/>
    </source>
</evidence>
<gene>
    <name evidence="9" type="ORF">N303_11101</name>
</gene>
<dbReference type="STRING" id="55661.A0A091H8Y1"/>
<organism evidence="9 10">
    <name type="scientific">Cuculus canorus</name>
    <name type="common">Common cuckoo</name>
    <dbReference type="NCBI Taxonomy" id="55661"/>
    <lineage>
        <taxon>Eukaryota</taxon>
        <taxon>Metazoa</taxon>
        <taxon>Chordata</taxon>
        <taxon>Craniata</taxon>
        <taxon>Vertebrata</taxon>
        <taxon>Euteleostomi</taxon>
        <taxon>Archelosauria</taxon>
        <taxon>Archosauria</taxon>
        <taxon>Dinosauria</taxon>
        <taxon>Saurischia</taxon>
        <taxon>Theropoda</taxon>
        <taxon>Coelurosauria</taxon>
        <taxon>Aves</taxon>
        <taxon>Neognathae</taxon>
        <taxon>Neoaves</taxon>
        <taxon>Otidimorphae</taxon>
        <taxon>Cuculiformes</taxon>
        <taxon>Cuculidae</taxon>
        <taxon>Cuculus</taxon>
    </lineage>
</organism>
<dbReference type="InterPro" id="IPR001969">
    <property type="entry name" value="Aspartic_peptidase_AS"/>
</dbReference>
<keyword evidence="5" id="KW-0378">Hydrolase</keyword>
<evidence type="ECO:0000256" key="2">
    <source>
        <dbReference type="ARBA" id="ARBA00023157"/>
    </source>
</evidence>
<evidence type="ECO:0000256" key="3">
    <source>
        <dbReference type="PIRSR" id="PIRSR601461-1"/>
    </source>
</evidence>
<protein>
    <submittedName>
        <fullName evidence="9">Gastricsin</fullName>
    </submittedName>
</protein>
<feature type="active site" evidence="3">
    <location>
        <position position="89"/>
    </location>
</feature>
<name>A0A091H8Y1_CUCCA</name>
<dbReference type="PROSITE" id="PS50177">
    <property type="entry name" value="NTF2_DOMAIN"/>
    <property type="match status" value="1"/>
</dbReference>
<evidence type="ECO:0000256" key="5">
    <source>
        <dbReference type="RuleBase" id="RU000454"/>
    </source>
</evidence>
<dbReference type="Proteomes" id="UP000053760">
    <property type="component" value="Unassembled WGS sequence"/>
</dbReference>
<dbReference type="Pfam" id="PF00026">
    <property type="entry name" value="Asp"/>
    <property type="match status" value="1"/>
</dbReference>
<feature type="chain" id="PRO_5001874410" evidence="6">
    <location>
        <begin position="17"/>
        <end position="400"/>
    </location>
</feature>
<keyword evidence="5" id="KW-0645">Protease</keyword>
<keyword evidence="10" id="KW-1185">Reference proteome</keyword>
<dbReference type="PROSITE" id="PS00141">
    <property type="entry name" value="ASP_PROTEASE"/>
    <property type="match status" value="1"/>
</dbReference>
<dbReference type="AlphaFoldDB" id="A0A091H8Y1"/>
<evidence type="ECO:0000259" key="8">
    <source>
        <dbReference type="PROSITE" id="PS51767"/>
    </source>
</evidence>
<feature type="signal peptide" evidence="6">
    <location>
        <begin position="1"/>
        <end position="16"/>
    </location>
</feature>
<reference evidence="9 10" key="1">
    <citation type="submission" date="2014-04" db="EMBL/GenBank/DDBJ databases">
        <title>Genome evolution of avian class.</title>
        <authorList>
            <person name="Zhang G."/>
            <person name="Li C."/>
        </authorList>
    </citation>
    <scope>NUCLEOTIDE SEQUENCE [LARGE SCALE GENOMIC DNA]</scope>
    <source>
        <strain evidence="9">BGI_N303</strain>
    </source>
</reference>
<dbReference type="InterPro" id="IPR018222">
    <property type="entry name" value="Nuclear_transport_factor_2_euk"/>
</dbReference>
<evidence type="ECO:0000256" key="1">
    <source>
        <dbReference type="ARBA" id="ARBA00007447"/>
    </source>
</evidence>
<dbReference type="InterPro" id="IPR001461">
    <property type="entry name" value="Aspartic_peptidase_A1"/>
</dbReference>
<proteinExistence type="inferred from homology"/>
<evidence type="ECO:0000313" key="10">
    <source>
        <dbReference type="Proteomes" id="UP000053760"/>
    </source>
</evidence>
<feature type="domain" description="NTF2" evidence="7">
    <location>
        <begin position="378"/>
        <end position="400"/>
    </location>
</feature>
<dbReference type="SUPFAM" id="SSF50630">
    <property type="entry name" value="Acid proteases"/>
    <property type="match status" value="1"/>
</dbReference>
<dbReference type="PRINTS" id="PR00792">
    <property type="entry name" value="PEPSIN"/>
</dbReference>
<keyword evidence="2 4" id="KW-1015">Disulfide bond</keyword>
<sequence>MQWLVLVLLCLRLGEGVMRIPLRKAKSVGERMKEKGVPEMFLKELKGDPGRKYQLSNVAYEPLTNYLDTFYFGEISIGNPPQNFMVIFDTGSANLWVPSTYCRSPACEDHARFNPNLSSNFSNIGVTYTLSYGFGDVSVVLGYDTVTIQNIVITNQEFGLTLEEPTQPFYYLEFDGILGMSYPGVGLRGYNTLLQNMLQQNQLTEPIFSFYYSRNPTYNYGGEVILGGVDPELYSGEILWAPVVQELYWKIGIEEFSIGSSTTGWCNQGCHGIVDTGTFLLTIPQQFMSAFLQALGAEEIDYNVAPVVLTTRPLFLLLFQFVVDCNNVPNMPTLYFAISGAQLPLPPSVYVLENNGTCTVGVETTYVASDSGQPLWILGNIFLRQYYSIFDMANNRVGLA</sequence>
<dbReference type="PANTHER" id="PTHR47966:SF70">
    <property type="entry name" value="PEPTIDASE A1 DOMAIN-CONTAINING PROTEIN"/>
    <property type="match status" value="1"/>
</dbReference>
<feature type="domain" description="Peptidase A1" evidence="8">
    <location>
        <begin position="71"/>
        <end position="400"/>
    </location>
</feature>
<dbReference type="MEROPS" id="A01.002"/>
<dbReference type="InterPro" id="IPR033121">
    <property type="entry name" value="PEPTIDASE_A1"/>
</dbReference>
<dbReference type="FunFam" id="2.40.70.10:FF:000004">
    <property type="entry name" value="Pepsin A"/>
    <property type="match status" value="1"/>
</dbReference>